<keyword evidence="1" id="KW-1133">Transmembrane helix</keyword>
<protein>
    <submittedName>
        <fullName evidence="2">Uncharacterized protein</fullName>
    </submittedName>
</protein>
<organism evidence="2 3">
    <name type="scientific">Gymnopilus junonius</name>
    <name type="common">Spectacular rustgill mushroom</name>
    <name type="synonym">Gymnopilus spectabilis subsp. junonius</name>
    <dbReference type="NCBI Taxonomy" id="109634"/>
    <lineage>
        <taxon>Eukaryota</taxon>
        <taxon>Fungi</taxon>
        <taxon>Dikarya</taxon>
        <taxon>Basidiomycota</taxon>
        <taxon>Agaricomycotina</taxon>
        <taxon>Agaricomycetes</taxon>
        <taxon>Agaricomycetidae</taxon>
        <taxon>Agaricales</taxon>
        <taxon>Agaricineae</taxon>
        <taxon>Hymenogastraceae</taxon>
        <taxon>Gymnopilus</taxon>
    </lineage>
</organism>
<feature type="transmembrane region" description="Helical" evidence="1">
    <location>
        <begin position="31"/>
        <end position="50"/>
    </location>
</feature>
<evidence type="ECO:0000313" key="3">
    <source>
        <dbReference type="Proteomes" id="UP000724874"/>
    </source>
</evidence>
<dbReference type="OrthoDB" id="3044561at2759"/>
<accession>A0A9P5NFG5</accession>
<evidence type="ECO:0000313" key="2">
    <source>
        <dbReference type="EMBL" id="KAF8887643.1"/>
    </source>
</evidence>
<comment type="caution">
    <text evidence="2">The sequence shown here is derived from an EMBL/GenBank/DDBJ whole genome shotgun (WGS) entry which is preliminary data.</text>
</comment>
<feature type="transmembrane region" description="Helical" evidence="1">
    <location>
        <begin position="56"/>
        <end position="76"/>
    </location>
</feature>
<gene>
    <name evidence="2" type="ORF">CPB84DRAFT_1491771</name>
</gene>
<proteinExistence type="predicted"/>
<keyword evidence="1" id="KW-0472">Membrane</keyword>
<reference evidence="2" key="1">
    <citation type="submission" date="2020-11" db="EMBL/GenBank/DDBJ databases">
        <authorList>
            <consortium name="DOE Joint Genome Institute"/>
            <person name="Ahrendt S."/>
            <person name="Riley R."/>
            <person name="Andreopoulos W."/>
            <person name="LaButti K."/>
            <person name="Pangilinan J."/>
            <person name="Ruiz-duenas F.J."/>
            <person name="Barrasa J.M."/>
            <person name="Sanchez-Garcia M."/>
            <person name="Camarero S."/>
            <person name="Miyauchi S."/>
            <person name="Serrano A."/>
            <person name="Linde D."/>
            <person name="Babiker R."/>
            <person name="Drula E."/>
            <person name="Ayuso-Fernandez I."/>
            <person name="Pacheco R."/>
            <person name="Padilla G."/>
            <person name="Ferreira P."/>
            <person name="Barriuso J."/>
            <person name="Kellner H."/>
            <person name="Castanera R."/>
            <person name="Alfaro M."/>
            <person name="Ramirez L."/>
            <person name="Pisabarro A.G."/>
            <person name="Kuo A."/>
            <person name="Tritt A."/>
            <person name="Lipzen A."/>
            <person name="He G."/>
            <person name="Yan M."/>
            <person name="Ng V."/>
            <person name="Cullen D."/>
            <person name="Martin F."/>
            <person name="Rosso M.-N."/>
            <person name="Henrissat B."/>
            <person name="Hibbett D."/>
            <person name="Martinez A.T."/>
            <person name="Grigoriev I.V."/>
        </authorList>
    </citation>
    <scope>NUCLEOTIDE SEQUENCE</scope>
    <source>
        <strain evidence="2">AH 44721</strain>
    </source>
</reference>
<sequence>MRCGGVTLTAVKRDLVKLGAPVVKRVIRDGAWIIIFLCSTFTAMISYSWILQIMQGHIVFGWPNTILSIACCRIIMNMETLNYADSEPEPDPTVGFNSFDSLQLGRLEQERREREGLETESRPCA</sequence>
<dbReference type="EMBL" id="JADNYJ010000089">
    <property type="protein sequence ID" value="KAF8887643.1"/>
    <property type="molecule type" value="Genomic_DNA"/>
</dbReference>
<keyword evidence="1" id="KW-0812">Transmembrane</keyword>
<dbReference type="AlphaFoldDB" id="A0A9P5NFG5"/>
<keyword evidence="3" id="KW-1185">Reference proteome</keyword>
<evidence type="ECO:0000256" key="1">
    <source>
        <dbReference type="SAM" id="Phobius"/>
    </source>
</evidence>
<dbReference type="Proteomes" id="UP000724874">
    <property type="component" value="Unassembled WGS sequence"/>
</dbReference>
<name>A0A9P5NFG5_GYMJU</name>